<feature type="region of interest" description="Disordered" evidence="1">
    <location>
        <begin position="87"/>
        <end position="113"/>
    </location>
</feature>
<accession>A0ABQ3ULG7</accession>
<comment type="caution">
    <text evidence="3">The sequence shown here is derived from an EMBL/GenBank/DDBJ whole genome shotgun (WGS) entry which is preliminary data.</text>
</comment>
<name>A0ABQ3ULG7_9CHLR</name>
<keyword evidence="2" id="KW-1133">Transmembrane helix</keyword>
<gene>
    <name evidence="3" type="ORF">KSB_17220</name>
</gene>
<evidence type="ECO:0000313" key="3">
    <source>
        <dbReference type="EMBL" id="GHO53247.1"/>
    </source>
</evidence>
<dbReference type="Proteomes" id="UP000654345">
    <property type="component" value="Unassembled WGS sequence"/>
</dbReference>
<feature type="transmembrane region" description="Helical" evidence="2">
    <location>
        <begin position="47"/>
        <end position="67"/>
    </location>
</feature>
<keyword evidence="2" id="KW-0812">Transmembrane</keyword>
<sequence length="113" mass="12206">MDNSQSQLIAVLTTYFVIVGVIALVSIAIKLFVWWKIFSKAGYSGALSLLVAFVPLAEIVLLFYLALAEWPVLQELAALRRGPGFGGYPQQPPAGPGYPQPPVGPGYPSYPQQ</sequence>
<dbReference type="RefSeq" id="WP_201370097.1">
    <property type="nucleotide sequence ID" value="NZ_BNJG01000001.1"/>
</dbReference>
<dbReference type="EMBL" id="BNJG01000001">
    <property type="protein sequence ID" value="GHO53247.1"/>
    <property type="molecule type" value="Genomic_DNA"/>
</dbReference>
<feature type="compositionally biased region" description="Pro residues" evidence="1">
    <location>
        <begin position="90"/>
        <end position="105"/>
    </location>
</feature>
<evidence type="ECO:0000256" key="2">
    <source>
        <dbReference type="SAM" id="Phobius"/>
    </source>
</evidence>
<organism evidence="3 4">
    <name type="scientific">Ktedonobacter robiniae</name>
    <dbReference type="NCBI Taxonomy" id="2778365"/>
    <lineage>
        <taxon>Bacteria</taxon>
        <taxon>Bacillati</taxon>
        <taxon>Chloroflexota</taxon>
        <taxon>Ktedonobacteria</taxon>
        <taxon>Ktedonobacterales</taxon>
        <taxon>Ktedonobacteraceae</taxon>
        <taxon>Ktedonobacter</taxon>
    </lineage>
</organism>
<evidence type="ECO:0000313" key="4">
    <source>
        <dbReference type="Proteomes" id="UP000654345"/>
    </source>
</evidence>
<keyword evidence="2" id="KW-0472">Membrane</keyword>
<protein>
    <submittedName>
        <fullName evidence="3">Uncharacterized protein</fullName>
    </submittedName>
</protein>
<proteinExistence type="predicted"/>
<feature type="transmembrane region" description="Helical" evidence="2">
    <location>
        <begin position="12"/>
        <end position="35"/>
    </location>
</feature>
<keyword evidence="4" id="KW-1185">Reference proteome</keyword>
<evidence type="ECO:0000256" key="1">
    <source>
        <dbReference type="SAM" id="MobiDB-lite"/>
    </source>
</evidence>
<reference evidence="3 4" key="1">
    <citation type="journal article" date="2021" name="Int. J. Syst. Evol. Microbiol.">
        <title>Reticulibacter mediterranei gen. nov., sp. nov., within the new family Reticulibacteraceae fam. nov., and Ktedonospora formicarum gen. nov., sp. nov., Ktedonobacter robiniae sp. nov., Dictyobacter formicarum sp. nov. and Dictyobacter arantiisoli sp. nov., belonging to the class Ktedonobacteria.</title>
        <authorList>
            <person name="Yabe S."/>
            <person name="Zheng Y."/>
            <person name="Wang C.M."/>
            <person name="Sakai Y."/>
            <person name="Abe K."/>
            <person name="Yokota A."/>
            <person name="Donadio S."/>
            <person name="Cavaletti L."/>
            <person name="Monciardini P."/>
        </authorList>
    </citation>
    <scope>NUCLEOTIDE SEQUENCE [LARGE SCALE GENOMIC DNA]</scope>
    <source>
        <strain evidence="3 4">SOSP1-30</strain>
    </source>
</reference>